<dbReference type="FunFam" id="3.40.50.300:FF:000489">
    <property type="entry name" value="Primosome assembly protein PriA"/>
    <property type="match status" value="1"/>
</dbReference>
<feature type="binding site" evidence="12">
    <location>
        <position position="615"/>
    </location>
    <ligand>
        <name>Zn(2+)</name>
        <dbReference type="ChEBI" id="CHEBI:29105"/>
        <label>1</label>
    </ligand>
</feature>
<dbReference type="STRING" id="1666911.HLUCCA11_03205"/>
<dbReference type="NCBIfam" id="NF004066">
    <property type="entry name" value="PRK05580.1-3"/>
    <property type="match status" value="1"/>
</dbReference>
<keyword evidence="9 12" id="KW-0238">DNA-binding</keyword>
<dbReference type="Pfam" id="PF18319">
    <property type="entry name" value="Zn_ribbon_PriA"/>
    <property type="match status" value="1"/>
</dbReference>
<evidence type="ECO:0000256" key="4">
    <source>
        <dbReference type="ARBA" id="ARBA00022741"/>
    </source>
</evidence>
<dbReference type="HAMAP" id="MF_00983">
    <property type="entry name" value="PriA"/>
    <property type="match status" value="1"/>
</dbReference>
<comment type="catalytic activity">
    <reaction evidence="11 12">
        <text>ATP + H2O = ADP + phosphate + H(+)</text>
        <dbReference type="Rhea" id="RHEA:13065"/>
        <dbReference type="ChEBI" id="CHEBI:15377"/>
        <dbReference type="ChEBI" id="CHEBI:15378"/>
        <dbReference type="ChEBI" id="CHEBI:30616"/>
        <dbReference type="ChEBI" id="CHEBI:43474"/>
        <dbReference type="ChEBI" id="CHEBI:456216"/>
        <dbReference type="EC" id="5.6.2.4"/>
    </reaction>
</comment>
<feature type="binding site" evidence="12">
    <location>
        <position position="568"/>
    </location>
    <ligand>
        <name>Zn(2+)</name>
        <dbReference type="ChEBI" id="CHEBI:29105"/>
        <label>1</label>
    </ligand>
</feature>
<dbReference type="InterPro" id="IPR005259">
    <property type="entry name" value="PriA"/>
</dbReference>
<feature type="binding site" evidence="12">
    <location>
        <position position="580"/>
    </location>
    <ligand>
        <name>Zn(2+)</name>
        <dbReference type="ChEBI" id="CHEBI:29105"/>
        <label>2</label>
    </ligand>
</feature>
<comment type="subunit">
    <text evidence="12">Component of the replication restart primosome.</text>
</comment>
<dbReference type="GO" id="GO:0006270">
    <property type="term" value="P:DNA replication initiation"/>
    <property type="evidence" value="ECO:0007669"/>
    <property type="project" value="TreeGrafter"/>
</dbReference>
<dbReference type="Proteomes" id="UP000050465">
    <property type="component" value="Unassembled WGS sequence"/>
</dbReference>
<feature type="binding site" evidence="12">
    <location>
        <position position="599"/>
    </location>
    <ligand>
        <name>Zn(2+)</name>
        <dbReference type="ChEBI" id="CHEBI:29105"/>
        <label>2</label>
    </ligand>
</feature>
<evidence type="ECO:0000256" key="9">
    <source>
        <dbReference type="ARBA" id="ARBA00023125"/>
    </source>
</evidence>
<dbReference type="InterPro" id="IPR014001">
    <property type="entry name" value="Helicase_ATP-bd"/>
</dbReference>
<dbReference type="InterPro" id="IPR041222">
    <property type="entry name" value="PriA_3primeBD"/>
</dbReference>
<accession>A0A0P8DJH2</accession>
<evidence type="ECO:0000256" key="3">
    <source>
        <dbReference type="ARBA" id="ARBA00022723"/>
    </source>
</evidence>
<keyword evidence="10 12" id="KW-0413">Isomerase</keyword>
<dbReference type="GO" id="GO:0006310">
    <property type="term" value="P:DNA recombination"/>
    <property type="evidence" value="ECO:0007669"/>
    <property type="project" value="InterPro"/>
</dbReference>
<dbReference type="EMBL" id="LJZR01000003">
    <property type="protein sequence ID" value="KPQ36936.1"/>
    <property type="molecule type" value="Genomic_DNA"/>
</dbReference>
<dbReference type="Pfam" id="PF00270">
    <property type="entry name" value="DEAD"/>
    <property type="match status" value="1"/>
</dbReference>
<feature type="binding site" evidence="12">
    <location>
        <position position="571"/>
    </location>
    <ligand>
        <name>Zn(2+)</name>
        <dbReference type="ChEBI" id="CHEBI:29105"/>
        <label>1</label>
    </ligand>
</feature>
<keyword evidence="2 12" id="KW-0235">DNA replication</keyword>
<proteinExistence type="inferred from homology"/>
<dbReference type="NCBIfam" id="TIGR00595">
    <property type="entry name" value="priA"/>
    <property type="match status" value="1"/>
</dbReference>
<dbReference type="GO" id="GO:0006269">
    <property type="term" value="P:DNA replication, synthesis of primer"/>
    <property type="evidence" value="ECO:0007669"/>
    <property type="project" value="UniProtKB-KW"/>
</dbReference>
<dbReference type="InterPro" id="IPR011545">
    <property type="entry name" value="DEAD/DEAH_box_helicase_dom"/>
</dbReference>
<dbReference type="PANTHER" id="PTHR30580">
    <property type="entry name" value="PRIMOSOMAL PROTEIN N"/>
    <property type="match status" value="1"/>
</dbReference>
<keyword evidence="6 12" id="KW-0347">Helicase</keyword>
<dbReference type="Gene3D" id="3.40.50.300">
    <property type="entry name" value="P-loop containing nucleotide triphosphate hydrolases"/>
    <property type="match status" value="2"/>
</dbReference>
<dbReference type="GO" id="GO:0016887">
    <property type="term" value="F:ATP hydrolysis activity"/>
    <property type="evidence" value="ECO:0007669"/>
    <property type="project" value="RHEA"/>
</dbReference>
<dbReference type="InterPro" id="IPR027417">
    <property type="entry name" value="P-loop_NTPase"/>
</dbReference>
<name>A0A0P8DJH2_9CYAN</name>
<dbReference type="Pfam" id="PF17764">
    <property type="entry name" value="PriA_3primeBD"/>
    <property type="match status" value="1"/>
</dbReference>
<feature type="binding site" evidence="12">
    <location>
        <position position="577"/>
    </location>
    <ligand>
        <name>Zn(2+)</name>
        <dbReference type="ChEBI" id="CHEBI:29105"/>
        <label>2</label>
    </ligand>
</feature>
<dbReference type="InterPro" id="IPR041236">
    <property type="entry name" value="PriA_C"/>
</dbReference>
<evidence type="ECO:0000256" key="12">
    <source>
        <dbReference type="HAMAP-Rule" id="MF_00983"/>
    </source>
</evidence>
<gene>
    <name evidence="12 15" type="primary">priA</name>
    <name evidence="15" type="ORF">HLUCCA11_03205</name>
</gene>
<dbReference type="PATRIC" id="fig|1666911.3.peg.3483"/>
<evidence type="ECO:0000256" key="5">
    <source>
        <dbReference type="ARBA" id="ARBA00022801"/>
    </source>
</evidence>
<dbReference type="Gene3D" id="3.40.1440.60">
    <property type="entry name" value="PriA, 3(prime) DNA-binding domain"/>
    <property type="match status" value="1"/>
</dbReference>
<keyword evidence="8 12" id="KW-0067">ATP-binding</keyword>
<dbReference type="GO" id="GO:1990077">
    <property type="term" value="C:primosome complex"/>
    <property type="evidence" value="ECO:0007669"/>
    <property type="project" value="UniProtKB-UniRule"/>
</dbReference>
<feature type="domain" description="Helicase ATP-binding" evidence="13">
    <location>
        <begin position="317"/>
        <end position="484"/>
    </location>
</feature>
<keyword evidence="4 12" id="KW-0547">Nucleotide-binding</keyword>
<dbReference type="Pfam" id="PF18074">
    <property type="entry name" value="PriA_C"/>
    <property type="match status" value="1"/>
</dbReference>
<dbReference type="GO" id="GO:0005524">
    <property type="term" value="F:ATP binding"/>
    <property type="evidence" value="ECO:0007669"/>
    <property type="project" value="UniProtKB-UniRule"/>
</dbReference>
<evidence type="ECO:0000256" key="8">
    <source>
        <dbReference type="ARBA" id="ARBA00022840"/>
    </source>
</evidence>
<dbReference type="GO" id="GO:0008270">
    <property type="term" value="F:zinc ion binding"/>
    <property type="evidence" value="ECO:0007669"/>
    <property type="project" value="UniProtKB-UniRule"/>
</dbReference>
<feature type="domain" description="Helicase C-terminal" evidence="14">
    <location>
        <begin position="607"/>
        <end position="760"/>
    </location>
</feature>
<dbReference type="PANTHER" id="PTHR30580:SF0">
    <property type="entry name" value="PRIMOSOMAL PROTEIN N"/>
    <property type="match status" value="1"/>
</dbReference>
<dbReference type="SUPFAM" id="SSF52540">
    <property type="entry name" value="P-loop containing nucleoside triphosphate hydrolases"/>
    <property type="match status" value="1"/>
</dbReference>
<dbReference type="AlphaFoldDB" id="A0A0P8DJH2"/>
<evidence type="ECO:0000259" key="14">
    <source>
        <dbReference type="PROSITE" id="PS51194"/>
    </source>
</evidence>
<evidence type="ECO:0000256" key="2">
    <source>
        <dbReference type="ARBA" id="ARBA00022705"/>
    </source>
</evidence>
<keyword evidence="1 12" id="KW-0639">Primosome</keyword>
<evidence type="ECO:0000256" key="10">
    <source>
        <dbReference type="ARBA" id="ARBA00023235"/>
    </source>
</evidence>
<keyword evidence="3 12" id="KW-0479">Metal-binding</keyword>
<organism evidence="15 16">
    <name type="scientific">Phormidesmis priestleyi Ana</name>
    <dbReference type="NCBI Taxonomy" id="1666911"/>
    <lineage>
        <taxon>Bacteria</taxon>
        <taxon>Bacillati</taxon>
        <taxon>Cyanobacteriota</taxon>
        <taxon>Cyanophyceae</taxon>
        <taxon>Leptolyngbyales</taxon>
        <taxon>Leptolyngbyaceae</taxon>
        <taxon>Phormidesmis</taxon>
    </lineage>
</organism>
<evidence type="ECO:0000256" key="11">
    <source>
        <dbReference type="ARBA" id="ARBA00048988"/>
    </source>
</evidence>
<dbReference type="SMART" id="SM00487">
    <property type="entry name" value="DEXDc"/>
    <property type="match status" value="1"/>
</dbReference>
<dbReference type="InterPro" id="IPR042115">
    <property type="entry name" value="PriA_3primeBD_sf"/>
</dbReference>
<evidence type="ECO:0000313" key="16">
    <source>
        <dbReference type="Proteomes" id="UP000050465"/>
    </source>
</evidence>
<dbReference type="Pfam" id="PF00271">
    <property type="entry name" value="Helicase_C"/>
    <property type="match status" value="1"/>
</dbReference>
<dbReference type="SMART" id="SM00490">
    <property type="entry name" value="HELICc"/>
    <property type="match status" value="1"/>
</dbReference>
<reference evidence="15 16" key="1">
    <citation type="submission" date="2015-09" db="EMBL/GenBank/DDBJ databases">
        <title>Identification and resolution of microdiversity through metagenomic sequencing of parallel consortia.</title>
        <authorList>
            <person name="Nelson W.C."/>
            <person name="Romine M.F."/>
            <person name="Lindemann S.R."/>
        </authorList>
    </citation>
    <scope>NUCLEOTIDE SEQUENCE [LARGE SCALE GENOMIC DNA]</scope>
    <source>
        <strain evidence="15">Ana</strain>
    </source>
</reference>
<evidence type="ECO:0000256" key="6">
    <source>
        <dbReference type="ARBA" id="ARBA00022806"/>
    </source>
</evidence>
<comment type="similarity">
    <text evidence="12">Belongs to the helicase family. PriA subfamily.</text>
</comment>
<dbReference type="PROSITE" id="PS51194">
    <property type="entry name" value="HELICASE_CTER"/>
    <property type="match status" value="1"/>
</dbReference>
<feature type="binding site" evidence="12">
    <location>
        <position position="612"/>
    </location>
    <ligand>
        <name>Zn(2+)</name>
        <dbReference type="ChEBI" id="CHEBI:29105"/>
        <label>1</label>
    </ligand>
</feature>
<comment type="function">
    <text evidence="12">Initiates the restart of stalled replication forks, which reloads the replicative helicase on sites other than the origin of replication. Recognizes and binds to abandoned replication forks and remodels them to uncover a helicase loading site. Promotes assembly of the primosome at these replication forks.</text>
</comment>
<dbReference type="CDD" id="cd17929">
    <property type="entry name" value="DEXHc_priA"/>
    <property type="match status" value="1"/>
</dbReference>
<dbReference type="GO" id="GO:0003677">
    <property type="term" value="F:DNA binding"/>
    <property type="evidence" value="ECO:0007669"/>
    <property type="project" value="UniProtKB-UniRule"/>
</dbReference>
<dbReference type="GO" id="GO:0006302">
    <property type="term" value="P:double-strand break repair"/>
    <property type="evidence" value="ECO:0007669"/>
    <property type="project" value="InterPro"/>
</dbReference>
<comment type="catalytic activity">
    <reaction evidence="12">
        <text>Couples ATP hydrolysis with the unwinding of duplex DNA by translocating in the 3'-5' direction.</text>
        <dbReference type="EC" id="5.6.2.4"/>
    </reaction>
</comment>
<keyword evidence="7 12" id="KW-0862">Zinc</keyword>
<evidence type="ECO:0000259" key="13">
    <source>
        <dbReference type="PROSITE" id="PS51192"/>
    </source>
</evidence>
<evidence type="ECO:0000313" key="15">
    <source>
        <dbReference type="EMBL" id="KPQ36936.1"/>
    </source>
</evidence>
<dbReference type="InterPro" id="IPR040498">
    <property type="entry name" value="PriA_CRR"/>
</dbReference>
<dbReference type="InterPro" id="IPR001650">
    <property type="entry name" value="Helicase_C-like"/>
</dbReference>
<evidence type="ECO:0000256" key="1">
    <source>
        <dbReference type="ARBA" id="ARBA00022515"/>
    </source>
</evidence>
<protein>
    <recommendedName>
        <fullName evidence="12">Replication restart protein PriA</fullName>
    </recommendedName>
    <alternativeName>
        <fullName evidence="12">ATP-dependent DNA helicase PriA</fullName>
        <ecNumber evidence="12">5.6.2.4</ecNumber>
    </alternativeName>
    <alternativeName>
        <fullName evidence="12">DNA 3'-5' helicase PriA</fullName>
    </alternativeName>
</protein>
<dbReference type="GO" id="GO:0043138">
    <property type="term" value="F:3'-5' DNA helicase activity"/>
    <property type="evidence" value="ECO:0007669"/>
    <property type="project" value="UniProtKB-EC"/>
</dbReference>
<evidence type="ECO:0000256" key="7">
    <source>
        <dbReference type="ARBA" id="ARBA00022833"/>
    </source>
</evidence>
<dbReference type="PROSITE" id="PS51192">
    <property type="entry name" value="HELICASE_ATP_BIND_1"/>
    <property type="match status" value="1"/>
</dbReference>
<sequence length="893" mass="98600">MGLVTDEFEQAKTTLWVEVLVDCPGATGLYTYRIPEDLAVQVGDIVSVSFGAQQVGAIAIRLCDNPPEGILGSSIKLIESIINSSFFTKEYWQLLNRVAGYYQTPFMKVIRTALPPGLLSQSHRRVRLAGDASVEKTDRLSISPTLLEVALQLIAVLHKSPQQDYSWQYVQRQLKFLRRPAREVEQALRALISQGLVESYLAPPRSPRAQKRQAVILVKPAPKDWAESSLTARQWEIVTTLARESGHHCGSAAGGELWLSDALQRLQTTSKTLKAIAAKGYLAIESREVLRSGSHSTALPDQAKSLTADQARALAMLHTMRGYSEALLHGVTGSGKTEVYLQAIAPLLLAQRSVLVLVPEIGLTPQLTDRFRSRFGEKVCVYHSGLSEGERYDTWRQMLTGGGQIIIGTRSAVFAPLPNLGMIILDEEHDSSFKQDQPMPCYHARQVARWRAELENCPLILGSATPCVETWVRFREDQTLMLTTESNSATEPNSARPMPPRLYLSLPQRVHARPMPPIEVVDMRTELHEGNRTIFSRSLQKALEALIEKGNQGILFIHRRGHSSFVSCRSCGHVMECPHCDVSLSFHQTHPNAAAHLRCHYCGYGQPQPSTCPACASPYLKNFGSGTQRVVNDLAKYLPQARCIRFDSDTTRNKGAHRALLARFAQGEADLLVGTQMLTKGIDLPQVTLVGVIAADGLLFMPDYRASERAFQTMTQVAGRAGRGDQPGRVIVQTYSPEHVAVDALTRQTQDSQRAYSDFLETELSDRAALTYPPYGRLVLLRISGLDGRATEGAAHRVAQQLSCQLSPSLSPSLTADQAADAEENAGLASFPDEPYRIMGPVPAPIFRVARRYRWHILIKLALNMSLPGLSGLQRHIPQGIRLSIDVDPLNLS</sequence>
<comment type="cofactor">
    <cofactor evidence="12">
        <name>Zn(2+)</name>
        <dbReference type="ChEBI" id="CHEBI:29105"/>
    </cofactor>
    <text evidence="12">Binds 2 zinc ions per subunit.</text>
</comment>
<keyword evidence="5 12" id="KW-0378">Hydrolase</keyword>
<dbReference type="CDD" id="cd18804">
    <property type="entry name" value="SF2_C_priA"/>
    <property type="match status" value="1"/>
</dbReference>
<comment type="caution">
    <text evidence="15">The sequence shown here is derived from an EMBL/GenBank/DDBJ whole genome shotgun (WGS) entry which is preliminary data.</text>
</comment>
<dbReference type="EC" id="5.6.2.4" evidence="12"/>
<feature type="binding site" evidence="12">
    <location>
        <position position="602"/>
    </location>
    <ligand>
        <name>Zn(2+)</name>
        <dbReference type="ChEBI" id="CHEBI:29105"/>
        <label>2</label>
    </ligand>
</feature>